<dbReference type="EMBL" id="BJXX01000015">
    <property type="protein sequence ID" value="GEN32895.1"/>
    <property type="molecule type" value="Genomic_DNA"/>
</dbReference>
<gene>
    <name evidence="1" type="ORF">ADA01nite_03550</name>
</gene>
<accession>A0A511V1X7</accession>
<name>A0A511V1X7_9BACL</name>
<dbReference type="RefSeq" id="WP_146808194.1">
    <property type="nucleotide sequence ID" value="NZ_BJXX01000015.1"/>
</dbReference>
<evidence type="ECO:0000313" key="1">
    <source>
        <dbReference type="EMBL" id="GEN32895.1"/>
    </source>
</evidence>
<sequence>MEQTYALALSPMQIEVLLDTVRGFVDNKKLLHIPTVNGEVVGLPLTEEALTWMLDTCGQENEKKDIVVQLRSTADGKTEVVVTCAPNGETFTYEVQLTEFDEQ</sequence>
<dbReference type="OrthoDB" id="2679778at2"/>
<evidence type="ECO:0000313" key="2">
    <source>
        <dbReference type="Proteomes" id="UP000321157"/>
    </source>
</evidence>
<protein>
    <submittedName>
        <fullName evidence="1">Uncharacterized protein</fullName>
    </submittedName>
</protein>
<keyword evidence="2" id="KW-1185">Reference proteome</keyword>
<proteinExistence type="predicted"/>
<reference evidence="1 2" key="1">
    <citation type="submission" date="2019-07" db="EMBL/GenBank/DDBJ databases">
        <title>Whole genome shotgun sequence of Aneurinibacillus danicus NBRC 102444.</title>
        <authorList>
            <person name="Hosoyama A."/>
            <person name="Uohara A."/>
            <person name="Ohji S."/>
            <person name="Ichikawa N."/>
        </authorList>
    </citation>
    <scope>NUCLEOTIDE SEQUENCE [LARGE SCALE GENOMIC DNA]</scope>
    <source>
        <strain evidence="1 2">NBRC 102444</strain>
    </source>
</reference>
<comment type="caution">
    <text evidence="1">The sequence shown here is derived from an EMBL/GenBank/DDBJ whole genome shotgun (WGS) entry which is preliminary data.</text>
</comment>
<organism evidence="1 2">
    <name type="scientific">Aneurinibacillus danicus</name>
    <dbReference type="NCBI Taxonomy" id="267746"/>
    <lineage>
        <taxon>Bacteria</taxon>
        <taxon>Bacillati</taxon>
        <taxon>Bacillota</taxon>
        <taxon>Bacilli</taxon>
        <taxon>Bacillales</taxon>
        <taxon>Paenibacillaceae</taxon>
        <taxon>Aneurinibacillus group</taxon>
        <taxon>Aneurinibacillus</taxon>
    </lineage>
</organism>
<dbReference type="Proteomes" id="UP000321157">
    <property type="component" value="Unassembled WGS sequence"/>
</dbReference>
<dbReference type="AlphaFoldDB" id="A0A511V1X7"/>